<feature type="transmembrane region" description="Helical" evidence="5">
    <location>
        <begin position="219"/>
        <end position="247"/>
    </location>
</feature>
<name>A0A1H4J0Y0_9BACT</name>
<evidence type="ECO:0000313" key="7">
    <source>
        <dbReference type="EMBL" id="SEB39222.1"/>
    </source>
</evidence>
<protein>
    <submittedName>
        <fullName evidence="7">O-antigen ligase</fullName>
    </submittedName>
</protein>
<dbReference type="InterPro" id="IPR007016">
    <property type="entry name" value="O-antigen_ligase-rel_domated"/>
</dbReference>
<dbReference type="GO" id="GO:0016020">
    <property type="term" value="C:membrane"/>
    <property type="evidence" value="ECO:0007669"/>
    <property type="project" value="UniProtKB-SubCell"/>
</dbReference>
<comment type="subcellular location">
    <subcellularLocation>
        <location evidence="1">Membrane</location>
        <topology evidence="1">Multi-pass membrane protein</topology>
    </subcellularLocation>
</comment>
<evidence type="ECO:0000256" key="1">
    <source>
        <dbReference type="ARBA" id="ARBA00004141"/>
    </source>
</evidence>
<dbReference type="PANTHER" id="PTHR37422">
    <property type="entry name" value="TEICHURONIC ACID BIOSYNTHESIS PROTEIN TUAE"/>
    <property type="match status" value="1"/>
</dbReference>
<keyword evidence="2 5" id="KW-0812">Transmembrane</keyword>
<feature type="transmembrane region" description="Helical" evidence="5">
    <location>
        <begin position="36"/>
        <end position="56"/>
    </location>
</feature>
<dbReference type="AlphaFoldDB" id="A0A1H4J0Y0"/>
<feature type="transmembrane region" description="Helical" evidence="5">
    <location>
        <begin position="354"/>
        <end position="374"/>
    </location>
</feature>
<feature type="domain" description="O-antigen ligase-related" evidence="6">
    <location>
        <begin position="224"/>
        <end position="369"/>
    </location>
</feature>
<sequence length="456" mass="49591">MKDFVRSAAMSTVVNRAESHRVTGPVRMTRGMSARWDARLGVLAGFIYSVSIWKFIKRDPLSGSLGLEAVLETGSVALAFAVALIMSWRGHRRVPPQPAMAYLAAFGVLTLASAFRSFSPSLSVTKTALFFAVLAMASWMAQINLTWSFLRGIYAGYISLSLLGLAVALAFPSRYPLILSEEWTHRNRLTLFDMHPNSVAETSALMFLLGRLLGGRYRWISQAFLLTINILAGEKTATAALLFLAVAGYLMERRWSVKSVTLAAIGLSWIVVGAVLAASDVVDLIPARYVTVAASQIYGDKVSHEVSTLDGRDLVWKKTLELASDGVLVGYGFEGAREELLKAVYWSGQAHNGLLEIVLDGGVLGGLFFTFGYVRVAFISLHGSRVWIVRVGVLHCMIVILSAIGPIFTFYSFFADAVIVSLAYDALKHRGWVLASAGRPALLAQHVSDAVHALPS</sequence>
<feature type="transmembrane region" description="Helical" evidence="5">
    <location>
        <begin position="259"/>
        <end position="279"/>
    </location>
</feature>
<gene>
    <name evidence="7" type="ORF">SAMN05443244_0218</name>
</gene>
<feature type="transmembrane region" description="Helical" evidence="5">
    <location>
        <begin position="124"/>
        <end position="141"/>
    </location>
</feature>
<evidence type="ECO:0000256" key="3">
    <source>
        <dbReference type="ARBA" id="ARBA00022989"/>
    </source>
</evidence>
<evidence type="ECO:0000259" key="6">
    <source>
        <dbReference type="Pfam" id="PF04932"/>
    </source>
</evidence>
<dbReference type="Proteomes" id="UP000182409">
    <property type="component" value="Unassembled WGS sequence"/>
</dbReference>
<evidence type="ECO:0000256" key="5">
    <source>
        <dbReference type="SAM" id="Phobius"/>
    </source>
</evidence>
<dbReference type="Pfam" id="PF04932">
    <property type="entry name" value="Wzy_C"/>
    <property type="match status" value="1"/>
</dbReference>
<feature type="transmembrane region" description="Helical" evidence="5">
    <location>
        <begin position="68"/>
        <end position="88"/>
    </location>
</feature>
<dbReference type="InterPro" id="IPR051533">
    <property type="entry name" value="WaaL-like"/>
</dbReference>
<evidence type="ECO:0000256" key="4">
    <source>
        <dbReference type="ARBA" id="ARBA00023136"/>
    </source>
</evidence>
<keyword evidence="4 5" id="KW-0472">Membrane</keyword>
<dbReference type="GO" id="GO:0016874">
    <property type="term" value="F:ligase activity"/>
    <property type="evidence" value="ECO:0007669"/>
    <property type="project" value="UniProtKB-KW"/>
</dbReference>
<evidence type="ECO:0000256" key="2">
    <source>
        <dbReference type="ARBA" id="ARBA00022692"/>
    </source>
</evidence>
<reference evidence="7 8" key="1">
    <citation type="submission" date="2016-10" db="EMBL/GenBank/DDBJ databases">
        <authorList>
            <person name="de Groot N.N."/>
        </authorList>
    </citation>
    <scope>NUCLEOTIDE SEQUENCE [LARGE SCALE GENOMIC DNA]</scope>
    <source>
        <strain evidence="7 8">AB35.6</strain>
    </source>
</reference>
<dbReference type="RefSeq" id="WP_083350229.1">
    <property type="nucleotide sequence ID" value="NZ_FNSD01000001.1"/>
</dbReference>
<evidence type="ECO:0000313" key="8">
    <source>
        <dbReference type="Proteomes" id="UP000182409"/>
    </source>
</evidence>
<feature type="transmembrane region" description="Helical" evidence="5">
    <location>
        <begin position="153"/>
        <end position="171"/>
    </location>
</feature>
<proteinExistence type="predicted"/>
<dbReference type="EMBL" id="FNSD01000001">
    <property type="protein sequence ID" value="SEB39222.1"/>
    <property type="molecule type" value="Genomic_DNA"/>
</dbReference>
<accession>A0A1H4J0Y0</accession>
<feature type="transmembrane region" description="Helical" evidence="5">
    <location>
        <begin position="100"/>
        <end position="118"/>
    </location>
</feature>
<feature type="transmembrane region" description="Helical" evidence="5">
    <location>
        <begin position="386"/>
        <end position="404"/>
    </location>
</feature>
<keyword evidence="7" id="KW-0436">Ligase</keyword>
<keyword evidence="3 5" id="KW-1133">Transmembrane helix</keyword>
<dbReference type="PANTHER" id="PTHR37422:SF13">
    <property type="entry name" value="LIPOPOLYSACCHARIDE BIOSYNTHESIS PROTEIN PA4999-RELATED"/>
    <property type="match status" value="1"/>
</dbReference>
<organism evidence="7 8">
    <name type="scientific">Terriglobus roseus</name>
    <dbReference type="NCBI Taxonomy" id="392734"/>
    <lineage>
        <taxon>Bacteria</taxon>
        <taxon>Pseudomonadati</taxon>
        <taxon>Acidobacteriota</taxon>
        <taxon>Terriglobia</taxon>
        <taxon>Terriglobales</taxon>
        <taxon>Acidobacteriaceae</taxon>
        <taxon>Terriglobus</taxon>
    </lineage>
</organism>